<evidence type="ECO:0000313" key="3">
    <source>
        <dbReference type="EMBL" id="SDU79174.1"/>
    </source>
</evidence>
<evidence type="ECO:0000256" key="1">
    <source>
        <dbReference type="SAM" id="MobiDB-lite"/>
    </source>
</evidence>
<sequence length="360" mass="36203">MTQEPAGGGLPGSVVLGISVVDDQIASVVRDADGHILASNLVDLPDPSAPAVETAIVELVESVPVVVDQIGVSVSREDVRKHLAQVFASETAAESWYDRVVVTGYASALAEIACTHATRGGVVAVVDLDRDAAPAAGTALATIDTTSGAVLGTADFTTNRLAPVTDPDGASELSTAVTKLPRGRDITSIIVVGPGAELPGIAPAVEYAAQRPVTVAGNPSLASAIGAADAALVALSAPAAAPRVSTGRRWWFVGAAIGAAVFLGAVGLALLLAGEGETPEPVSVTLTETPAAVTVTADATTVTRTETETQARTTTVTTAPRPVTRTTTVTEEIPGPFTVTETETTTIEVPAPGEPGQSAP</sequence>
<evidence type="ECO:0000256" key="2">
    <source>
        <dbReference type="SAM" id="Phobius"/>
    </source>
</evidence>
<keyword evidence="2" id="KW-0472">Membrane</keyword>
<feature type="region of interest" description="Disordered" evidence="1">
    <location>
        <begin position="323"/>
        <end position="360"/>
    </location>
</feature>
<name>A0A1H2LED4_9ACTN</name>
<feature type="transmembrane region" description="Helical" evidence="2">
    <location>
        <begin position="250"/>
        <end position="273"/>
    </location>
</feature>
<dbReference type="EMBL" id="FNLM01000036">
    <property type="protein sequence ID" value="SDU79174.1"/>
    <property type="molecule type" value="Genomic_DNA"/>
</dbReference>
<organism evidence="3 4">
    <name type="scientific">Gordonia westfalica</name>
    <dbReference type="NCBI Taxonomy" id="158898"/>
    <lineage>
        <taxon>Bacteria</taxon>
        <taxon>Bacillati</taxon>
        <taxon>Actinomycetota</taxon>
        <taxon>Actinomycetes</taxon>
        <taxon>Mycobacteriales</taxon>
        <taxon>Gordoniaceae</taxon>
        <taxon>Gordonia</taxon>
    </lineage>
</organism>
<reference evidence="3 4" key="1">
    <citation type="submission" date="2016-10" db="EMBL/GenBank/DDBJ databases">
        <authorList>
            <person name="de Groot N.N."/>
        </authorList>
    </citation>
    <scope>NUCLEOTIDE SEQUENCE [LARGE SCALE GENOMIC DNA]</scope>
    <source>
        <strain evidence="3 4">DSM 44215</strain>
    </source>
</reference>
<gene>
    <name evidence="3" type="ORF">SAMN04488548_136161</name>
</gene>
<keyword evidence="2" id="KW-0812">Transmembrane</keyword>
<protein>
    <submittedName>
        <fullName evidence="3">Uncharacterized protein</fullName>
    </submittedName>
</protein>
<dbReference type="STRING" id="158898.SAMN04488548_136161"/>
<evidence type="ECO:0000313" key="4">
    <source>
        <dbReference type="Proteomes" id="UP000183180"/>
    </source>
</evidence>
<dbReference type="RefSeq" id="WP_074854273.1">
    <property type="nucleotide sequence ID" value="NZ_FNLM01000036.1"/>
</dbReference>
<keyword evidence="2" id="KW-1133">Transmembrane helix</keyword>
<dbReference type="AlphaFoldDB" id="A0A1H2LED4"/>
<dbReference type="Proteomes" id="UP000183180">
    <property type="component" value="Unassembled WGS sequence"/>
</dbReference>
<accession>A0A1H2LED4</accession>
<dbReference type="OrthoDB" id="4373750at2"/>
<proteinExistence type="predicted"/>
<feature type="compositionally biased region" description="Low complexity" evidence="1">
    <location>
        <begin position="323"/>
        <end position="349"/>
    </location>
</feature>